<evidence type="ECO:0000313" key="3">
    <source>
        <dbReference type="EMBL" id="KAF2716506.1"/>
    </source>
</evidence>
<dbReference type="CDD" id="cd06257">
    <property type="entry name" value="DnaJ"/>
    <property type="match status" value="1"/>
</dbReference>
<dbReference type="PANTHER" id="PTHR24148">
    <property type="entry name" value="ANKYRIN REPEAT DOMAIN-CONTAINING PROTEIN 39 HOMOLOG-RELATED"/>
    <property type="match status" value="1"/>
</dbReference>
<dbReference type="PANTHER" id="PTHR24148:SF82">
    <property type="entry name" value="HETEROKARYON INCOMPATIBILITY DOMAIN-CONTAINING PROTEIN"/>
    <property type="match status" value="1"/>
</dbReference>
<dbReference type="AlphaFoldDB" id="A0A9P4UKP8"/>
<keyword evidence="4" id="KW-1185">Reference proteome</keyword>
<evidence type="ECO:0000259" key="2">
    <source>
        <dbReference type="PROSITE" id="PS50076"/>
    </source>
</evidence>
<dbReference type="EMBL" id="MU003872">
    <property type="protein sequence ID" value="KAF2716506.1"/>
    <property type="molecule type" value="Genomic_DNA"/>
</dbReference>
<dbReference type="Gene3D" id="1.10.287.110">
    <property type="entry name" value="DnaJ domain"/>
    <property type="match status" value="1"/>
</dbReference>
<feature type="region of interest" description="Disordered" evidence="1">
    <location>
        <begin position="374"/>
        <end position="402"/>
    </location>
</feature>
<dbReference type="OrthoDB" id="270167at2759"/>
<gene>
    <name evidence="3" type="ORF">K431DRAFT_289365</name>
</gene>
<feature type="compositionally biased region" description="Polar residues" evidence="1">
    <location>
        <begin position="337"/>
        <end position="350"/>
    </location>
</feature>
<feature type="domain" description="J" evidence="2">
    <location>
        <begin position="8"/>
        <end position="77"/>
    </location>
</feature>
<dbReference type="InterPro" id="IPR001623">
    <property type="entry name" value="DnaJ_domain"/>
</dbReference>
<evidence type="ECO:0000256" key="1">
    <source>
        <dbReference type="SAM" id="MobiDB-lite"/>
    </source>
</evidence>
<dbReference type="SUPFAM" id="SSF46565">
    <property type="entry name" value="Chaperone J-domain"/>
    <property type="match status" value="1"/>
</dbReference>
<dbReference type="Pfam" id="PF06985">
    <property type="entry name" value="HET"/>
    <property type="match status" value="1"/>
</dbReference>
<dbReference type="InterPro" id="IPR052895">
    <property type="entry name" value="HetReg/Transcr_Mod"/>
</dbReference>
<dbReference type="Proteomes" id="UP000799441">
    <property type="component" value="Unassembled WGS sequence"/>
</dbReference>
<feature type="compositionally biased region" description="Polar residues" evidence="1">
    <location>
        <begin position="232"/>
        <end position="241"/>
    </location>
</feature>
<evidence type="ECO:0000313" key="4">
    <source>
        <dbReference type="Proteomes" id="UP000799441"/>
    </source>
</evidence>
<dbReference type="InterPro" id="IPR036869">
    <property type="entry name" value="J_dom_sf"/>
</dbReference>
<sequence>MALPSLPNHYAALSLDRDASPATIRAKYYQLARLYHPNRHQGSDETKRHLSNHFNHIFGAWQVLSHPNERRRYDELLQLAEMEGKVRRGIVDLDDAERGRVGTEELSPTTPIDRKWSRDHDWSDPASQRRKLETLRMRELKAFYAYQAAIVAKLEAEVEAERYQEYYEDAQWRREQFQNMPKETSVRMRVVKRMNNVVKALRPPRPPRRPHRSTTVTYPSQIVPASLPGSGSFLSPDSVQSPPRGHRRGYSSDISGDQTSSEEESGSFAIRRLQPRLAQQSSGSKLPKFSMTSAKPDPPTPEHSGSEAGPPRMFIKRPTGFDGPRTIPLHEGDVDSASLSSASNTGQETPRNGIKSLVHVSHFRYTHGFAFAPHRRHDSLGNTNSKRSGSASSGGSDIESTGSDAQRLVFERRQLGACVLPIVPYTQVLDLQDGEKARLLRVGAHSQEVARTLLDRFTELDSTAAGKFMIKPDIKASFHFRLIFGDEPAVSARHGSFIALSYRRKLLVEKRQGYFTLPLEPDMFQAVLEERDSPNEGIWVDQICIDQDSDEEMTLSMSAMDMVYRSSRKIVVALDDIELTPRESSLLESHMAEYTSMTHVAQNKRFRRRQPPYLETHEDLSQVTQKLLSSSWFRRAWCRHEMRLAHDHVFLIHCQTLLGSKSGSVLRFTGECMAHLLALATEVPFEPSSEMIKPALHAFFRDRTRIRSYNAQGRLQHGNFTTVIAEVFAMDAGGNPRLPKEQRDADALKDKLQIVLNTMEAGLTLSPSFIQKAVLPSQGECFYMLTMLALAHRDPGALCTVGHPMNALRSTVLLQRAETSWMFEPTNIDAGLNNYRTLVPLDDAAFLKTQSTTKSGEHYIELDIKLLSTGAVSRPGDMIELMALANNFVSECETRKFGRQRKRYLIHDTTCETKFGSMKDLYARTLACIFHFGPDWMAEICRRYHVSRWKIDLQSASWLLITLRSTNGMWPDETNGRAPWLKDAASFLMDLANFLIIRGMPLRQITRPETWRPVCVQSATRGKVLTFVPVEHENIQPAIPAVLFDEEYQHLARLWILKRRLSQPPEEYNSICGSSSLSTPSSVLRPPEWTLLGKSVLFSDEVTMDMVQDEKIGVLERARIFGRD</sequence>
<dbReference type="PROSITE" id="PS50076">
    <property type="entry name" value="DNAJ_2"/>
    <property type="match status" value="1"/>
</dbReference>
<dbReference type="InterPro" id="IPR010730">
    <property type="entry name" value="HET"/>
</dbReference>
<feature type="region of interest" description="Disordered" evidence="1">
    <location>
        <begin position="101"/>
        <end position="124"/>
    </location>
</feature>
<protein>
    <recommendedName>
        <fullName evidence="2">J domain-containing protein</fullName>
    </recommendedName>
</protein>
<dbReference type="Pfam" id="PF00226">
    <property type="entry name" value="DnaJ"/>
    <property type="match status" value="1"/>
</dbReference>
<reference evidence="3" key="1">
    <citation type="journal article" date="2020" name="Stud. Mycol.">
        <title>101 Dothideomycetes genomes: a test case for predicting lifestyles and emergence of pathogens.</title>
        <authorList>
            <person name="Haridas S."/>
            <person name="Albert R."/>
            <person name="Binder M."/>
            <person name="Bloem J."/>
            <person name="Labutti K."/>
            <person name="Salamov A."/>
            <person name="Andreopoulos B."/>
            <person name="Baker S."/>
            <person name="Barry K."/>
            <person name="Bills G."/>
            <person name="Bluhm B."/>
            <person name="Cannon C."/>
            <person name="Castanera R."/>
            <person name="Culley D."/>
            <person name="Daum C."/>
            <person name="Ezra D."/>
            <person name="Gonzalez J."/>
            <person name="Henrissat B."/>
            <person name="Kuo A."/>
            <person name="Liang C."/>
            <person name="Lipzen A."/>
            <person name="Lutzoni F."/>
            <person name="Magnuson J."/>
            <person name="Mondo S."/>
            <person name="Nolan M."/>
            <person name="Ohm R."/>
            <person name="Pangilinan J."/>
            <person name="Park H.-J."/>
            <person name="Ramirez L."/>
            <person name="Alfaro M."/>
            <person name="Sun H."/>
            <person name="Tritt A."/>
            <person name="Yoshinaga Y."/>
            <person name="Zwiers L.-H."/>
            <person name="Turgeon B."/>
            <person name="Goodwin S."/>
            <person name="Spatafora J."/>
            <person name="Crous P."/>
            <person name="Grigoriev I."/>
        </authorList>
    </citation>
    <scope>NUCLEOTIDE SEQUENCE</scope>
    <source>
        <strain evidence="3">CBS 116435</strain>
    </source>
</reference>
<dbReference type="SMART" id="SM00271">
    <property type="entry name" value="DnaJ"/>
    <property type="match status" value="1"/>
</dbReference>
<proteinExistence type="predicted"/>
<comment type="caution">
    <text evidence="3">The sequence shown here is derived from an EMBL/GenBank/DDBJ whole genome shotgun (WGS) entry which is preliminary data.</text>
</comment>
<feature type="region of interest" description="Disordered" evidence="1">
    <location>
        <begin position="197"/>
        <end position="352"/>
    </location>
</feature>
<accession>A0A9P4UKP8</accession>
<name>A0A9P4UKP8_9PEZI</name>
<organism evidence="3 4">
    <name type="scientific">Polychaeton citri CBS 116435</name>
    <dbReference type="NCBI Taxonomy" id="1314669"/>
    <lineage>
        <taxon>Eukaryota</taxon>
        <taxon>Fungi</taxon>
        <taxon>Dikarya</taxon>
        <taxon>Ascomycota</taxon>
        <taxon>Pezizomycotina</taxon>
        <taxon>Dothideomycetes</taxon>
        <taxon>Dothideomycetidae</taxon>
        <taxon>Capnodiales</taxon>
        <taxon>Capnodiaceae</taxon>
        <taxon>Polychaeton</taxon>
    </lineage>
</organism>
<feature type="compositionally biased region" description="Basic and acidic residues" evidence="1">
    <location>
        <begin position="112"/>
        <end position="123"/>
    </location>
</feature>